<dbReference type="Proteomes" id="UP000324800">
    <property type="component" value="Unassembled WGS sequence"/>
</dbReference>
<feature type="region of interest" description="Disordered" evidence="1">
    <location>
        <begin position="121"/>
        <end position="158"/>
    </location>
</feature>
<proteinExistence type="predicted"/>
<accession>A0A5J4VW94</accession>
<feature type="compositionally biased region" description="Basic and acidic residues" evidence="1">
    <location>
        <begin position="16"/>
        <end position="27"/>
    </location>
</feature>
<reference evidence="2 3" key="1">
    <citation type="submission" date="2019-03" db="EMBL/GenBank/DDBJ databases">
        <title>Single cell metagenomics reveals metabolic interactions within the superorganism composed of flagellate Streblomastix strix and complex community of Bacteroidetes bacteria on its surface.</title>
        <authorList>
            <person name="Treitli S.C."/>
            <person name="Kolisko M."/>
            <person name="Husnik F."/>
            <person name="Keeling P."/>
            <person name="Hampl V."/>
        </authorList>
    </citation>
    <scope>NUCLEOTIDE SEQUENCE [LARGE SCALE GENOMIC DNA]</scope>
    <source>
        <strain evidence="2">ST1C</strain>
    </source>
</reference>
<dbReference type="EMBL" id="SNRW01004800">
    <property type="protein sequence ID" value="KAA6386446.1"/>
    <property type="molecule type" value="Genomic_DNA"/>
</dbReference>
<feature type="compositionally biased region" description="Polar residues" evidence="1">
    <location>
        <begin position="1"/>
        <end position="14"/>
    </location>
</feature>
<feature type="compositionally biased region" description="Basic and acidic residues" evidence="1">
    <location>
        <begin position="70"/>
        <end position="83"/>
    </location>
</feature>
<name>A0A5J4VW94_9EUKA</name>
<feature type="region of interest" description="Disordered" evidence="1">
    <location>
        <begin position="1"/>
        <end position="106"/>
    </location>
</feature>
<organism evidence="2 3">
    <name type="scientific">Streblomastix strix</name>
    <dbReference type="NCBI Taxonomy" id="222440"/>
    <lineage>
        <taxon>Eukaryota</taxon>
        <taxon>Metamonada</taxon>
        <taxon>Preaxostyla</taxon>
        <taxon>Oxymonadida</taxon>
        <taxon>Streblomastigidae</taxon>
        <taxon>Streblomastix</taxon>
    </lineage>
</organism>
<evidence type="ECO:0000313" key="3">
    <source>
        <dbReference type="Proteomes" id="UP000324800"/>
    </source>
</evidence>
<evidence type="ECO:0000256" key="1">
    <source>
        <dbReference type="SAM" id="MobiDB-lite"/>
    </source>
</evidence>
<feature type="compositionally biased region" description="Basic and acidic residues" evidence="1">
    <location>
        <begin position="127"/>
        <end position="150"/>
    </location>
</feature>
<gene>
    <name evidence="2" type="ORF">EZS28_018025</name>
</gene>
<sequence length="238" mass="27687">MASDNQDNGWNQDAGNDDRLQPDRYKQEEDENESPSRDRTIEKGDQSNSDNDSEKSSKSSLGEFLSQTLKPDDPQSDDEKQTLDYDDTNEIVDIGGLNASSSSKLKEYERENQRILLFEQYESNTQNKEEERIKEYEIQDQYEDNKQKAENDEDQNIEDNEAVDELLLLDLEESPLMAAPSFEKEQELTDSSSIINLIKQRMKDNDKDIEQEKQKRNIIETTSTNLIIEEPRIIQNDY</sequence>
<comment type="caution">
    <text evidence="2">The sequence shown here is derived from an EMBL/GenBank/DDBJ whole genome shotgun (WGS) entry which is preliminary data.</text>
</comment>
<evidence type="ECO:0000313" key="2">
    <source>
        <dbReference type="EMBL" id="KAA6386446.1"/>
    </source>
</evidence>
<feature type="compositionally biased region" description="Basic and acidic residues" evidence="1">
    <location>
        <begin position="34"/>
        <end position="45"/>
    </location>
</feature>
<dbReference type="AlphaFoldDB" id="A0A5J4VW94"/>
<protein>
    <submittedName>
        <fullName evidence="2">Uncharacterized protein</fullName>
    </submittedName>
</protein>